<evidence type="ECO:0000256" key="1">
    <source>
        <dbReference type="SAM" id="MobiDB-lite"/>
    </source>
</evidence>
<reference evidence="2 3" key="1">
    <citation type="submission" date="2015-03" db="EMBL/GenBank/DDBJ databases">
        <title>Genome assembly of Sandaracinus amylolyticus DSM 53668.</title>
        <authorList>
            <person name="Sharma G."/>
            <person name="Subramanian S."/>
        </authorList>
    </citation>
    <scope>NUCLEOTIDE SEQUENCE [LARGE SCALE GENOMIC DNA]</scope>
    <source>
        <strain evidence="2 3">DSM 53668</strain>
    </source>
</reference>
<dbReference type="STRING" id="927083.DB32_001606"/>
<sequence length="513" mass="54008">MGILARVVVCALACAALGGCESEPSRTELVVIVDSDMSALDHVEIDVDVAGQSVVRETVELGASPLPITFGLVSSSGRDRIVRVEVTGLDGGSPRVHAVRRTRFVSGESRILSIVLEEACADRVPCEGNLTCRAGQCADDFVDPDELPRYTGALPDAGITRDDAGPPDAGPSDAGCVDDPGNVGRPDGCVLDRWPARPVCRGDTGDDGVVRYVALLDPLLDQGPDAWRTLGHDLDGLCTDPLMTDTVECRTTTGPVLDGLGGIDNATSRVLAGTRILWPTWLADAQAFARERMRQGEVVPIMRIRGWSGEPDDARVEVWVAGSVDVLHADTPAPDGGVLEEDPSRPDPAWDGTDRAYVADGYFSVSDIGMPLIGDDDAYVAGGTLVARIPDRAPFDVAARSAGGVARMVLTDARFVGALAADGTRFDHAMVVGRWGRNDLLGYLEDVGICSSDPDFAPLRVAIEQALDLRSDPSSTGPDLACDATSIALPFDTTVPVHFGGLVRGEFAPTGCP</sequence>
<keyword evidence="3" id="KW-1185">Reference proteome</keyword>
<dbReference type="OrthoDB" id="5495182at2"/>
<dbReference type="EMBL" id="CP011125">
    <property type="protein sequence ID" value="AKF04457.1"/>
    <property type="molecule type" value="Genomic_DNA"/>
</dbReference>
<protein>
    <recommendedName>
        <fullName evidence="4">Lipoprotein</fullName>
    </recommendedName>
</protein>
<evidence type="ECO:0000313" key="3">
    <source>
        <dbReference type="Proteomes" id="UP000034883"/>
    </source>
</evidence>
<dbReference type="KEGG" id="samy:DB32_001606"/>
<organism evidence="2 3">
    <name type="scientific">Sandaracinus amylolyticus</name>
    <dbReference type="NCBI Taxonomy" id="927083"/>
    <lineage>
        <taxon>Bacteria</taxon>
        <taxon>Pseudomonadati</taxon>
        <taxon>Myxococcota</taxon>
        <taxon>Polyangia</taxon>
        <taxon>Polyangiales</taxon>
        <taxon>Sandaracinaceae</taxon>
        <taxon>Sandaracinus</taxon>
    </lineage>
</organism>
<dbReference type="AlphaFoldDB" id="A0A0F6YHW4"/>
<accession>A0A0F6YHW4</accession>
<evidence type="ECO:0000313" key="2">
    <source>
        <dbReference type="EMBL" id="AKF04457.1"/>
    </source>
</evidence>
<evidence type="ECO:0008006" key="4">
    <source>
        <dbReference type="Google" id="ProtNLM"/>
    </source>
</evidence>
<feature type="compositionally biased region" description="Low complexity" evidence="1">
    <location>
        <begin position="166"/>
        <end position="175"/>
    </location>
</feature>
<name>A0A0F6YHW4_9BACT</name>
<dbReference type="PROSITE" id="PS51257">
    <property type="entry name" value="PROKAR_LIPOPROTEIN"/>
    <property type="match status" value="1"/>
</dbReference>
<dbReference type="RefSeq" id="WP_053231798.1">
    <property type="nucleotide sequence ID" value="NZ_CP011125.1"/>
</dbReference>
<dbReference type="Proteomes" id="UP000034883">
    <property type="component" value="Chromosome"/>
</dbReference>
<proteinExistence type="predicted"/>
<feature type="region of interest" description="Disordered" evidence="1">
    <location>
        <begin position="154"/>
        <end position="179"/>
    </location>
</feature>
<gene>
    <name evidence="2" type="ORF">DB32_001606</name>
</gene>
<feature type="region of interest" description="Disordered" evidence="1">
    <location>
        <begin position="331"/>
        <end position="351"/>
    </location>
</feature>